<comment type="subcellular location">
    <subcellularLocation>
        <location evidence="1 4">Cell outer membrane</location>
    </subcellularLocation>
</comment>
<dbReference type="InterPro" id="IPR012910">
    <property type="entry name" value="Plug_dom"/>
</dbReference>
<keyword evidence="2 4" id="KW-0472">Membrane</keyword>
<feature type="chain" id="PRO_5044495279" evidence="5">
    <location>
        <begin position="26"/>
        <end position="1157"/>
    </location>
</feature>
<evidence type="ECO:0000259" key="7">
    <source>
        <dbReference type="Pfam" id="PF07715"/>
    </source>
</evidence>
<feature type="signal peptide" evidence="5">
    <location>
        <begin position="1"/>
        <end position="25"/>
    </location>
</feature>
<organism evidence="8 9">
    <name type="scientific">Pseudoalteromonas fuliginea</name>
    <dbReference type="NCBI Taxonomy" id="1872678"/>
    <lineage>
        <taxon>Bacteria</taxon>
        <taxon>Pseudomonadati</taxon>
        <taxon>Pseudomonadota</taxon>
        <taxon>Gammaproteobacteria</taxon>
        <taxon>Alteromonadales</taxon>
        <taxon>Pseudoalteromonadaceae</taxon>
        <taxon>Pseudoalteromonas</taxon>
    </lineage>
</organism>
<keyword evidence="3" id="KW-0998">Cell outer membrane</keyword>
<evidence type="ECO:0000256" key="4">
    <source>
        <dbReference type="RuleBase" id="RU003357"/>
    </source>
</evidence>
<dbReference type="Pfam" id="PF00593">
    <property type="entry name" value="TonB_dep_Rec_b-barrel"/>
    <property type="match status" value="1"/>
</dbReference>
<dbReference type="InterPro" id="IPR037066">
    <property type="entry name" value="Plug_dom_sf"/>
</dbReference>
<dbReference type="PANTHER" id="PTHR40980">
    <property type="entry name" value="PLUG DOMAIN-CONTAINING PROTEIN"/>
    <property type="match status" value="1"/>
</dbReference>
<gene>
    <name evidence="8" type="ORF">EU508_16020</name>
</gene>
<dbReference type="SUPFAM" id="SSF56935">
    <property type="entry name" value="Porins"/>
    <property type="match status" value="1"/>
</dbReference>
<comment type="similarity">
    <text evidence="4">Belongs to the TonB-dependent receptor family.</text>
</comment>
<evidence type="ECO:0000256" key="3">
    <source>
        <dbReference type="ARBA" id="ARBA00023237"/>
    </source>
</evidence>
<feature type="domain" description="TonB-dependent receptor plug" evidence="7">
    <location>
        <begin position="63"/>
        <end position="162"/>
    </location>
</feature>
<keyword evidence="5" id="KW-0732">Signal</keyword>
<dbReference type="EMBL" id="SEUK01000053">
    <property type="protein sequence ID" value="KAA1158101.1"/>
    <property type="molecule type" value="Genomic_DNA"/>
</dbReference>
<dbReference type="InterPro" id="IPR036942">
    <property type="entry name" value="Beta-barrel_TonB_sf"/>
</dbReference>
<keyword evidence="8" id="KW-0675">Receptor</keyword>
<evidence type="ECO:0000313" key="8">
    <source>
        <dbReference type="EMBL" id="KAA1158101.1"/>
    </source>
</evidence>
<evidence type="ECO:0000256" key="5">
    <source>
        <dbReference type="SAM" id="SignalP"/>
    </source>
</evidence>
<comment type="caution">
    <text evidence="8">The sequence shown here is derived from an EMBL/GenBank/DDBJ whole genome shotgun (WGS) entry which is preliminary data.</text>
</comment>
<proteinExistence type="inferred from homology"/>
<dbReference type="AlphaFoldDB" id="A0AB73BE37"/>
<dbReference type="NCBIfam" id="TIGR01782">
    <property type="entry name" value="TonB-Xanth-Caul"/>
    <property type="match status" value="1"/>
</dbReference>
<dbReference type="Gene3D" id="2.170.130.10">
    <property type="entry name" value="TonB-dependent receptor, plug domain"/>
    <property type="match status" value="1"/>
</dbReference>
<dbReference type="InterPro" id="IPR000531">
    <property type="entry name" value="Beta-barrel_TonB"/>
</dbReference>
<evidence type="ECO:0000259" key="6">
    <source>
        <dbReference type="Pfam" id="PF00593"/>
    </source>
</evidence>
<reference evidence="8 9" key="1">
    <citation type="submission" date="2019-01" db="EMBL/GenBank/DDBJ databases">
        <title>Genome sequences of marine Pseudoalteromonas species.</title>
        <authorList>
            <person name="Boraston A.B."/>
            <person name="Hehemann J.-H."/>
            <person name="Vickers C.J."/>
            <person name="Salama-Alber O."/>
            <person name="Abe K."/>
            <person name="Hettle A.J."/>
        </authorList>
    </citation>
    <scope>NUCLEOTIDE SEQUENCE [LARGE SCALE GENOMIC DNA]</scope>
    <source>
        <strain evidence="8 9">PS42</strain>
    </source>
</reference>
<name>A0AB73BE37_9GAMM</name>
<accession>A0AB73BE37</accession>
<protein>
    <submittedName>
        <fullName evidence="8">TonB-dependent receptor</fullName>
    </submittedName>
</protein>
<dbReference type="Proteomes" id="UP000324162">
    <property type="component" value="Unassembled WGS sequence"/>
</dbReference>
<dbReference type="GO" id="GO:0009279">
    <property type="term" value="C:cell outer membrane"/>
    <property type="evidence" value="ECO:0007669"/>
    <property type="project" value="UniProtKB-SubCell"/>
</dbReference>
<keyword evidence="4" id="KW-0798">TonB box</keyword>
<dbReference type="InterPro" id="IPR010104">
    <property type="entry name" value="TonB_rcpt_bac"/>
</dbReference>
<feature type="domain" description="TonB-dependent receptor-like beta-barrel" evidence="6">
    <location>
        <begin position="455"/>
        <end position="1103"/>
    </location>
</feature>
<sequence>MTIINKAFKLSAITAAVLATQLVYAKQDESTQEKTKVEADIEIIEVSGLAASLKKSINDKRFAENVVDSINAEDIGKSTDQNIADALSRVTGVSVQTVDGEGARVTVRGANSQQNNISMNGVQLGSTGYSQGVDLSQYSSDILSKIEVVKTPSADHEEGALGANINLSTTKPLDLNYEINTVTLEGRYNDLSEEDNYKVSGTFSRKFFDDTFGVVVTAVKETNTYRKDQFSATEWYALESPLATDTNGNIVENVVGITPRNVQYQYHESENDRTNFNIGLQWIASENTEFNFNAILGKQDINNSMHGINTRSSQYGNLIEGVEPGLGGTGPALFTDPEASWRTIDLETNTFTKFVNRFSNGGLVQSEGDFENKNQILSLDMNHSFTDSFAMKAGVGYSKTQQIPNNSVYVALQNFGNINAWIINNVPPEDIEPVGYDCTSSSVCTLVAGQGLIDYGPNDNFGDPLNVWDNYSTTGFNPDELRAQHLSYMSRSLNEVEDTQKSLFVDFDYALNFDNFRSIEFGAKWSNRTKYVDAQIGTFSSVGEGVVVTNPYTGNPAVLGSGLRDISGDLITDGEEFPVDDFMAGLGYARDSITDGWNRFSAFKAFEVAQGSSEVAFNTDDSNTRNTELDNLAFYTKLNFELMDGKISGDFGVRYVKTTVEVQGASGVQFAFDPSNAARLMDPFKLAELRDTSLPQCAPILFYGTDYNAETRWSRVDGLGYDTNATKDLRDDTALADQGACHDPNAVRGNPNESEWWLWRHSDVSTEKNYVYGERKFDDNGNLLPTEDRSLRSFSVTDEHDYDLFLPSLNINYLYDEDTIIRFAASKTMARPQIDSLRPGFKVRETQWGGENRNNTITLTNPKLDPLESINLDISYEWYFNESGLLAATLFYKDMTNFEESETIVTYMDDLRGIGLTEGETYDPNDLVLISGQDSLEGCMPRRFQGSTDYQEEWLYSDDLEQLCAKFNTTRIKNGKGASIKGLELQYMQTYDNLPGIWSGLGLQANYTYQDSEYDQEVSSIDSNVKLPSLAVAYTPEHSYNLTGFWEKDGHQLRLSYQGTTDQLVQRSWENGSLWEEGRQTLDFSASYKVNDKMTVSLQVANLTDEGVRQYFTSRFLSAGGQTFSEGSPLEGEATKSRTVYQYHTGRTLRLNARINF</sequence>
<evidence type="ECO:0000256" key="2">
    <source>
        <dbReference type="ARBA" id="ARBA00023136"/>
    </source>
</evidence>
<dbReference type="Gene3D" id="2.40.170.20">
    <property type="entry name" value="TonB-dependent receptor, beta-barrel domain"/>
    <property type="match status" value="1"/>
</dbReference>
<evidence type="ECO:0000313" key="9">
    <source>
        <dbReference type="Proteomes" id="UP000324162"/>
    </source>
</evidence>
<dbReference type="Pfam" id="PF07715">
    <property type="entry name" value="Plug"/>
    <property type="match status" value="1"/>
</dbReference>
<evidence type="ECO:0000256" key="1">
    <source>
        <dbReference type="ARBA" id="ARBA00004442"/>
    </source>
</evidence>
<dbReference type="PANTHER" id="PTHR40980:SF3">
    <property type="entry name" value="TONB-DEPENDENT RECEPTOR-LIKE BETA-BARREL DOMAIN-CONTAINING PROTEIN"/>
    <property type="match status" value="1"/>
</dbReference>
<dbReference type="RefSeq" id="WP_149614865.1">
    <property type="nucleotide sequence ID" value="NZ_SEUK01000053.1"/>
</dbReference>